<dbReference type="GO" id="GO:0005758">
    <property type="term" value="C:mitochondrial intermembrane space"/>
    <property type="evidence" value="ECO:0007669"/>
    <property type="project" value="TreeGrafter"/>
</dbReference>
<dbReference type="InterPro" id="IPR024079">
    <property type="entry name" value="MetalloPept_cat_dom_sf"/>
</dbReference>
<dbReference type="OrthoDB" id="534666at2759"/>
<evidence type="ECO:0000313" key="10">
    <source>
        <dbReference type="Proteomes" id="UP000758603"/>
    </source>
</evidence>
<evidence type="ECO:0000256" key="1">
    <source>
        <dbReference type="ARBA" id="ARBA00006040"/>
    </source>
</evidence>
<dbReference type="GO" id="GO:0046872">
    <property type="term" value="F:metal ion binding"/>
    <property type="evidence" value="ECO:0007669"/>
    <property type="project" value="UniProtKB-UniRule"/>
</dbReference>
<dbReference type="PANTHER" id="PTHR11804:SF84">
    <property type="entry name" value="SACCHAROLYSIN"/>
    <property type="match status" value="1"/>
</dbReference>
<evidence type="ECO:0000256" key="4">
    <source>
        <dbReference type="ARBA" id="ARBA00022801"/>
    </source>
</evidence>
<dbReference type="EMBL" id="JAGPXC010000001">
    <property type="protein sequence ID" value="KAH6659174.1"/>
    <property type="molecule type" value="Genomic_DNA"/>
</dbReference>
<dbReference type="InterPro" id="IPR045090">
    <property type="entry name" value="Pept_M3A_M3B"/>
</dbReference>
<name>A0A9P8UWA5_9PEZI</name>
<comment type="cofactor">
    <cofactor evidence="7">
        <name>Zn(2+)</name>
        <dbReference type="ChEBI" id="CHEBI:29105"/>
    </cofactor>
    <text evidence="7">Binds 1 zinc ion.</text>
</comment>
<dbReference type="Pfam" id="PF01432">
    <property type="entry name" value="Peptidase_M3"/>
    <property type="match status" value="1"/>
</dbReference>
<keyword evidence="6 7" id="KW-0482">Metalloprotease</keyword>
<evidence type="ECO:0000256" key="7">
    <source>
        <dbReference type="RuleBase" id="RU003435"/>
    </source>
</evidence>
<proteinExistence type="inferred from homology"/>
<dbReference type="SUPFAM" id="SSF55486">
    <property type="entry name" value="Metalloproteases ('zincins'), catalytic domain"/>
    <property type="match status" value="1"/>
</dbReference>
<accession>A0A9P8UWA5</accession>
<dbReference type="PANTHER" id="PTHR11804">
    <property type="entry name" value="PROTEASE M3 THIMET OLIGOPEPTIDASE-RELATED"/>
    <property type="match status" value="1"/>
</dbReference>
<dbReference type="AlphaFoldDB" id="A0A9P8UWA5"/>
<organism evidence="9 10">
    <name type="scientific">Truncatella angustata</name>
    <dbReference type="NCBI Taxonomy" id="152316"/>
    <lineage>
        <taxon>Eukaryota</taxon>
        <taxon>Fungi</taxon>
        <taxon>Dikarya</taxon>
        <taxon>Ascomycota</taxon>
        <taxon>Pezizomycotina</taxon>
        <taxon>Sordariomycetes</taxon>
        <taxon>Xylariomycetidae</taxon>
        <taxon>Amphisphaeriales</taxon>
        <taxon>Sporocadaceae</taxon>
        <taxon>Truncatella</taxon>
    </lineage>
</organism>
<comment type="similarity">
    <text evidence="1 7">Belongs to the peptidase M3 family.</text>
</comment>
<gene>
    <name evidence="9" type="ORF">BKA67DRAFT_509095</name>
</gene>
<dbReference type="GeneID" id="70126101"/>
<dbReference type="RefSeq" id="XP_045963305.1">
    <property type="nucleotide sequence ID" value="XM_046097209.1"/>
</dbReference>
<evidence type="ECO:0000259" key="8">
    <source>
        <dbReference type="Pfam" id="PF01432"/>
    </source>
</evidence>
<evidence type="ECO:0000313" key="9">
    <source>
        <dbReference type="EMBL" id="KAH6659174.1"/>
    </source>
</evidence>
<dbReference type="InterPro" id="IPR001567">
    <property type="entry name" value="Pept_M3A_M3B_dom"/>
</dbReference>
<dbReference type="Gene3D" id="1.20.1050.40">
    <property type="entry name" value="Endopeptidase. Chain P, domain 1"/>
    <property type="match status" value="1"/>
</dbReference>
<dbReference type="GO" id="GO:0006508">
    <property type="term" value="P:proteolysis"/>
    <property type="evidence" value="ECO:0007669"/>
    <property type="project" value="UniProtKB-KW"/>
</dbReference>
<dbReference type="Gene3D" id="1.10.1370.10">
    <property type="entry name" value="Neurolysin, domain 3"/>
    <property type="match status" value="1"/>
</dbReference>
<dbReference type="InterPro" id="IPR024077">
    <property type="entry name" value="Neurolysin/TOP_dom2"/>
</dbReference>
<feature type="domain" description="Peptidase M3A/M3B catalytic" evidence="8">
    <location>
        <begin position="246"/>
        <end position="711"/>
    </location>
</feature>
<evidence type="ECO:0000256" key="5">
    <source>
        <dbReference type="ARBA" id="ARBA00022833"/>
    </source>
</evidence>
<evidence type="ECO:0000256" key="3">
    <source>
        <dbReference type="ARBA" id="ARBA00022723"/>
    </source>
</evidence>
<reference evidence="9" key="1">
    <citation type="journal article" date="2021" name="Nat. Commun.">
        <title>Genetic determinants of endophytism in the Arabidopsis root mycobiome.</title>
        <authorList>
            <person name="Mesny F."/>
            <person name="Miyauchi S."/>
            <person name="Thiergart T."/>
            <person name="Pickel B."/>
            <person name="Atanasova L."/>
            <person name="Karlsson M."/>
            <person name="Huettel B."/>
            <person name="Barry K.W."/>
            <person name="Haridas S."/>
            <person name="Chen C."/>
            <person name="Bauer D."/>
            <person name="Andreopoulos W."/>
            <person name="Pangilinan J."/>
            <person name="LaButti K."/>
            <person name="Riley R."/>
            <person name="Lipzen A."/>
            <person name="Clum A."/>
            <person name="Drula E."/>
            <person name="Henrissat B."/>
            <person name="Kohler A."/>
            <person name="Grigoriev I.V."/>
            <person name="Martin F.M."/>
            <person name="Hacquard S."/>
        </authorList>
    </citation>
    <scope>NUCLEOTIDE SEQUENCE</scope>
    <source>
        <strain evidence="9">MPI-SDFR-AT-0073</strain>
    </source>
</reference>
<dbReference type="InterPro" id="IPR024080">
    <property type="entry name" value="Neurolysin/TOP_N"/>
</dbReference>
<dbReference type="GO" id="GO:0004222">
    <property type="term" value="F:metalloendopeptidase activity"/>
    <property type="evidence" value="ECO:0007669"/>
    <property type="project" value="InterPro"/>
</dbReference>
<keyword evidence="10" id="KW-1185">Reference proteome</keyword>
<dbReference type="Proteomes" id="UP000758603">
    <property type="component" value="Unassembled WGS sequence"/>
</dbReference>
<keyword evidence="5 7" id="KW-0862">Zinc</keyword>
<dbReference type="Gene3D" id="3.40.390.10">
    <property type="entry name" value="Collagenase (Catalytic Domain)"/>
    <property type="match status" value="1"/>
</dbReference>
<keyword evidence="2 7" id="KW-0645">Protease</keyword>
<evidence type="ECO:0000256" key="6">
    <source>
        <dbReference type="ARBA" id="ARBA00023049"/>
    </source>
</evidence>
<dbReference type="CDD" id="cd06455">
    <property type="entry name" value="M3A_TOP"/>
    <property type="match status" value="1"/>
</dbReference>
<keyword evidence="4 7" id="KW-0378">Hydrolase</keyword>
<protein>
    <recommendedName>
        <fullName evidence="8">Peptidase M3A/M3B catalytic domain-containing protein</fullName>
    </recommendedName>
</protein>
<evidence type="ECO:0000256" key="2">
    <source>
        <dbReference type="ARBA" id="ARBA00022670"/>
    </source>
</evidence>
<keyword evidence="3 7" id="KW-0479">Metal-binding</keyword>
<sequence>MSLTDRVPPEPAPNFEKFTPSGVLEEVSSFIERFAACQDLLVKTITPACATFANVIRPLIDETNRAACRLRILGTLMVSVWPDQELREASREAQKLILAAETETFMRRDVATLVAAVYDRSLGAVAGNTEPILDAEDHYLLNRMHNEYQISGANVKNGDQRARLQVATSELNELRLAAQKAITEVDDGIWFPRSELRGLPDTALFALGKIKDKIQDEDKADDQIWVPFRNVPGVHILGDATMGATRHKYHIASQRRFPDNVRRLERIVVLRQEIAELLDFDNWASLRMEEKMAESVSDVELRLEEIRNLMQPFRTREIERLLRFKKEDISSRGDLSNLTKMDDTSVLYAWDWGYYATKLRQETYSYDGTRLSEYFEVGNTVIVMLQIFQCLFGMKFVPHTTSTWHESVRAYTVWDSPDEGDGFLGFLFIDLFGRDGKYRNMHHIAISPGFTEADGSRHYPSSALIMSLPSQRGTEPNLLLLGQVRTMFHELGHAIHHLVSFTKYAIPHSRDFVEVPSLMLEHWIWNRDVLTTLGKHYSCIEPFRAPQHTSSDKEDGKLPVDLIEAIVRTKMLNKAHDILVEVQRAVFDLALHTPADIEAAKEMDTTLLWNTTRREIVGLRMAGEDDGLVSFEQAAFGHIFRRYDAGFFAYPLSKVYAADLHASAFAADPLNTSTARMYRRTVLQRGSSQSEMETLEKFLGRKPNSQAFFRDVASAWPGNVRE</sequence>
<dbReference type="GO" id="GO:0006518">
    <property type="term" value="P:peptide metabolic process"/>
    <property type="evidence" value="ECO:0007669"/>
    <property type="project" value="TreeGrafter"/>
</dbReference>
<comment type="caution">
    <text evidence="9">The sequence shown here is derived from an EMBL/GenBank/DDBJ whole genome shotgun (WGS) entry which is preliminary data.</text>
</comment>